<evidence type="ECO:0000259" key="1">
    <source>
        <dbReference type="Pfam" id="PF01593"/>
    </source>
</evidence>
<dbReference type="Proteomes" id="UP001253595">
    <property type="component" value="Unassembled WGS sequence"/>
</dbReference>
<dbReference type="InterPro" id="IPR002937">
    <property type="entry name" value="Amino_oxidase"/>
</dbReference>
<keyword evidence="3" id="KW-1185">Reference proteome</keyword>
<evidence type="ECO:0000313" key="2">
    <source>
        <dbReference type="EMBL" id="MDR7089044.1"/>
    </source>
</evidence>
<dbReference type="RefSeq" id="WP_310069606.1">
    <property type="nucleotide sequence ID" value="NZ_JAVDVX010000002.1"/>
</dbReference>
<proteinExistence type="predicted"/>
<protein>
    <submittedName>
        <fullName evidence="2">NAD/FAD-dependent oxidoreductase</fullName>
    </submittedName>
</protein>
<dbReference type="PANTHER" id="PTHR16128:SF5">
    <property type="entry name" value="FAD_NAD(P)-BINDING OXIDOREDUCTASE FAMILY PROTEIN"/>
    <property type="match status" value="1"/>
</dbReference>
<dbReference type="InterPro" id="IPR036188">
    <property type="entry name" value="FAD/NAD-bd_sf"/>
</dbReference>
<evidence type="ECO:0000313" key="3">
    <source>
        <dbReference type="Proteomes" id="UP001253595"/>
    </source>
</evidence>
<dbReference type="SUPFAM" id="SSF51905">
    <property type="entry name" value="FAD/NAD(P)-binding domain"/>
    <property type="match status" value="1"/>
</dbReference>
<gene>
    <name evidence="2" type="ORF">J2X05_001050</name>
</gene>
<comment type="caution">
    <text evidence="2">The sequence shown here is derived from an EMBL/GenBank/DDBJ whole genome shotgun (WGS) entry which is preliminary data.</text>
</comment>
<name>A0ABU1UV26_9GAMM</name>
<dbReference type="Pfam" id="PF13450">
    <property type="entry name" value="NAD_binding_8"/>
    <property type="match status" value="1"/>
</dbReference>
<dbReference type="Pfam" id="PF01593">
    <property type="entry name" value="Amino_oxidase"/>
    <property type="match status" value="1"/>
</dbReference>
<dbReference type="PANTHER" id="PTHR16128">
    <property type="entry name" value="FAD/NAD(P)-BINDING OXIDOREDUCTASE FAMILY PROTEIN"/>
    <property type="match status" value="1"/>
</dbReference>
<organism evidence="2 3">
    <name type="scientific">Cellvibrio fibrivorans</name>
    <dbReference type="NCBI Taxonomy" id="126350"/>
    <lineage>
        <taxon>Bacteria</taxon>
        <taxon>Pseudomonadati</taxon>
        <taxon>Pseudomonadota</taxon>
        <taxon>Gammaproteobacteria</taxon>
        <taxon>Cellvibrionales</taxon>
        <taxon>Cellvibrionaceae</taxon>
        <taxon>Cellvibrio</taxon>
    </lineage>
</organism>
<dbReference type="Gene3D" id="3.50.50.60">
    <property type="entry name" value="FAD/NAD(P)-binding domain"/>
    <property type="match status" value="1"/>
</dbReference>
<feature type="domain" description="Amine oxidase" evidence="1">
    <location>
        <begin position="120"/>
        <end position="328"/>
    </location>
</feature>
<dbReference type="Gene3D" id="3.90.660.10">
    <property type="match status" value="1"/>
</dbReference>
<reference evidence="2 3" key="1">
    <citation type="submission" date="2023-07" db="EMBL/GenBank/DDBJ databases">
        <title>Sorghum-associated microbial communities from plants grown in Nebraska, USA.</title>
        <authorList>
            <person name="Schachtman D."/>
        </authorList>
    </citation>
    <scope>NUCLEOTIDE SEQUENCE [LARGE SCALE GENOMIC DNA]</scope>
    <source>
        <strain evidence="2 3">BE190</strain>
    </source>
</reference>
<accession>A0ABU1UV26</accession>
<sequence>MKAINECDLVVVGAGMAGLAAAARASALGKRVCVLEKSGGPGGRMATRTKEDGCWDHGAQYFTARSPEFRAQVQHWLDEGLVAPWREPIAVWDGEQLSVSRSRERYVGVPQMKSPLVHRAAGLEVSYHTQVKQVQYSESGWTIETNHSQWRAHNLILALPAPQSQALLPVGSAAHALAASAIMEPCWAMLLDVEYPLNLPFAAAFVNEGFLCWIAHNNRKPERETGECYVLHATAEWSRAHLEASPEIVQAMMLEEFMRVLSNWLPGQQLPPVHVRYVHRWRFARATEHDARAAAVWPEQGLALAGDWLTDARIEGAYCSGVAAAIALLEFR</sequence>
<dbReference type="EMBL" id="JAVDVX010000002">
    <property type="protein sequence ID" value="MDR7089044.1"/>
    <property type="molecule type" value="Genomic_DNA"/>
</dbReference>